<proteinExistence type="predicted"/>
<gene>
    <name evidence="2" type="ORF">MMAB1_0449</name>
</gene>
<dbReference type="Proteomes" id="UP000069850">
    <property type="component" value="Chromosome 1"/>
</dbReference>
<sequence>MRVLARITRKIAKEWGVFMGQSERLYAGKRPIPRASPGRGPWWASPWGWGQGRGLAPSPPQAAASSS</sequence>
<dbReference type="KEGG" id="mema:MMAB1_0449"/>
<evidence type="ECO:0000313" key="2">
    <source>
        <dbReference type="EMBL" id="CVK31666.1"/>
    </source>
</evidence>
<name>A0A0X3BHM5_9EURY</name>
<accession>A0A0X3BHM5</accession>
<evidence type="ECO:0000313" key="3">
    <source>
        <dbReference type="Proteomes" id="UP000069850"/>
    </source>
</evidence>
<protein>
    <submittedName>
        <fullName evidence="2">Uncharacterized protein</fullName>
    </submittedName>
</protein>
<evidence type="ECO:0000256" key="1">
    <source>
        <dbReference type="SAM" id="MobiDB-lite"/>
    </source>
</evidence>
<dbReference type="EMBL" id="LT158599">
    <property type="protein sequence ID" value="CVK31666.1"/>
    <property type="molecule type" value="Genomic_DNA"/>
</dbReference>
<dbReference type="AlphaFoldDB" id="A0A0X3BHM5"/>
<reference evidence="2 3" key="1">
    <citation type="submission" date="2016-01" db="EMBL/GenBank/DDBJ databases">
        <authorList>
            <person name="Manzoor S."/>
        </authorList>
    </citation>
    <scope>NUCLEOTIDE SEQUENCE [LARGE SCALE GENOMIC DNA]</scope>
    <source>
        <strain evidence="2">Methanoculleus sp MAB1</strain>
    </source>
</reference>
<organism evidence="2 3">
    <name type="scientific">Methanoculleus bourgensis</name>
    <dbReference type="NCBI Taxonomy" id="83986"/>
    <lineage>
        <taxon>Archaea</taxon>
        <taxon>Methanobacteriati</taxon>
        <taxon>Methanobacteriota</taxon>
        <taxon>Stenosarchaea group</taxon>
        <taxon>Methanomicrobia</taxon>
        <taxon>Methanomicrobiales</taxon>
        <taxon>Methanomicrobiaceae</taxon>
        <taxon>Methanoculleus</taxon>
    </lineage>
</organism>
<feature type="region of interest" description="Disordered" evidence="1">
    <location>
        <begin position="29"/>
        <end position="67"/>
    </location>
</feature>